<sequence length="269" mass="30366">MRCAHHEAGCLEEMTYKEYLGAHEERCPYNKMQCPVTGCSVRIRCKAWFEHLQAMHQPEQVLYQFLQLQEVQEVKIISEGTDGGRKRRRQESPGDLSSMTTDRAMQTDARAKESSLQIVGIAEEAAEAAAEENYFIEQQVTPSLPEGVKYSPAMGAEKYSRHLAGKEKEKSPLVAEIGGFTPLERKIWAKEHGRRFPLTRHQFESGYCSYVNFDPVFSRANGGRGGRGFCCEVQSKDVRRKTPKEPALLFCAGDLALQADVRKLIAQCK</sequence>
<dbReference type="Proteomes" id="UP001190700">
    <property type="component" value="Unassembled WGS sequence"/>
</dbReference>
<keyword evidence="2 4" id="KW-0863">Zinc-finger</keyword>
<evidence type="ECO:0000313" key="8">
    <source>
        <dbReference type="Proteomes" id="UP001190700"/>
    </source>
</evidence>
<dbReference type="AlphaFoldDB" id="A0AAE0GAV3"/>
<protein>
    <recommendedName>
        <fullName evidence="6">SIAH-type domain-containing protein</fullName>
    </recommendedName>
</protein>
<evidence type="ECO:0000256" key="2">
    <source>
        <dbReference type="ARBA" id="ARBA00022771"/>
    </source>
</evidence>
<dbReference type="EMBL" id="LGRX02007503">
    <property type="protein sequence ID" value="KAK3274870.1"/>
    <property type="molecule type" value="Genomic_DNA"/>
</dbReference>
<keyword evidence="1" id="KW-0479">Metal-binding</keyword>
<organism evidence="7 8">
    <name type="scientific">Cymbomonas tetramitiformis</name>
    <dbReference type="NCBI Taxonomy" id="36881"/>
    <lineage>
        <taxon>Eukaryota</taxon>
        <taxon>Viridiplantae</taxon>
        <taxon>Chlorophyta</taxon>
        <taxon>Pyramimonadophyceae</taxon>
        <taxon>Pyramimonadales</taxon>
        <taxon>Pyramimonadaceae</taxon>
        <taxon>Cymbomonas</taxon>
    </lineage>
</organism>
<dbReference type="PROSITE" id="PS51081">
    <property type="entry name" value="ZF_SIAH"/>
    <property type="match status" value="1"/>
</dbReference>
<evidence type="ECO:0000256" key="1">
    <source>
        <dbReference type="ARBA" id="ARBA00022723"/>
    </source>
</evidence>
<dbReference type="Gene3D" id="3.30.40.10">
    <property type="entry name" value="Zinc/RING finger domain, C3HC4 (zinc finger)"/>
    <property type="match status" value="1"/>
</dbReference>
<accession>A0AAE0GAV3</accession>
<feature type="compositionally biased region" description="Polar residues" evidence="5">
    <location>
        <begin position="95"/>
        <end position="104"/>
    </location>
</feature>
<dbReference type="InterPro" id="IPR013010">
    <property type="entry name" value="Znf_SIAH"/>
</dbReference>
<evidence type="ECO:0000313" key="7">
    <source>
        <dbReference type="EMBL" id="KAK3274870.1"/>
    </source>
</evidence>
<keyword evidence="8" id="KW-1185">Reference proteome</keyword>
<reference evidence="7 8" key="1">
    <citation type="journal article" date="2015" name="Genome Biol. Evol.">
        <title>Comparative Genomics of a Bacterivorous Green Alga Reveals Evolutionary Causalities and Consequences of Phago-Mixotrophic Mode of Nutrition.</title>
        <authorList>
            <person name="Burns J.A."/>
            <person name="Paasch A."/>
            <person name="Narechania A."/>
            <person name="Kim E."/>
        </authorList>
    </citation>
    <scope>NUCLEOTIDE SEQUENCE [LARGE SCALE GENOMIC DNA]</scope>
    <source>
        <strain evidence="7 8">PLY_AMNH</strain>
    </source>
</reference>
<name>A0AAE0GAV3_9CHLO</name>
<dbReference type="GO" id="GO:0008270">
    <property type="term" value="F:zinc ion binding"/>
    <property type="evidence" value="ECO:0007669"/>
    <property type="project" value="UniProtKB-KW"/>
</dbReference>
<evidence type="ECO:0000256" key="3">
    <source>
        <dbReference type="ARBA" id="ARBA00022833"/>
    </source>
</evidence>
<evidence type="ECO:0000256" key="5">
    <source>
        <dbReference type="SAM" id="MobiDB-lite"/>
    </source>
</evidence>
<dbReference type="SUPFAM" id="SSF49599">
    <property type="entry name" value="TRAF domain-like"/>
    <property type="match status" value="1"/>
</dbReference>
<proteinExistence type="predicted"/>
<feature type="region of interest" description="Disordered" evidence="5">
    <location>
        <begin position="79"/>
        <end position="110"/>
    </location>
</feature>
<evidence type="ECO:0000259" key="6">
    <source>
        <dbReference type="PROSITE" id="PS51081"/>
    </source>
</evidence>
<dbReference type="InterPro" id="IPR013083">
    <property type="entry name" value="Znf_RING/FYVE/PHD"/>
</dbReference>
<feature type="domain" description="SIAH-type" evidence="6">
    <location>
        <begin position="1"/>
        <end position="57"/>
    </location>
</feature>
<evidence type="ECO:0000256" key="4">
    <source>
        <dbReference type="PROSITE-ProRule" id="PRU00455"/>
    </source>
</evidence>
<comment type="caution">
    <text evidence="7">The sequence shown here is derived from an EMBL/GenBank/DDBJ whole genome shotgun (WGS) entry which is preliminary data.</text>
</comment>
<gene>
    <name evidence="7" type="ORF">CYMTET_16970</name>
</gene>
<keyword evidence="3" id="KW-0862">Zinc</keyword>